<reference evidence="1 2" key="1">
    <citation type="journal article" date="2019" name="PLoS Biol.">
        <title>Sex chromosomes control vertical transmission of feminizing Wolbachia symbionts in an isopod.</title>
        <authorList>
            <person name="Becking T."/>
            <person name="Chebbi M.A."/>
            <person name="Giraud I."/>
            <person name="Moumen B."/>
            <person name="Laverre T."/>
            <person name="Caubet Y."/>
            <person name="Peccoud J."/>
            <person name="Gilbert C."/>
            <person name="Cordaux R."/>
        </authorList>
    </citation>
    <scope>NUCLEOTIDE SEQUENCE [LARGE SCALE GENOMIC DNA]</scope>
    <source>
        <strain evidence="1">ANa2</strain>
        <tissue evidence="1">Whole body excluding digestive tract and cuticle</tissue>
    </source>
</reference>
<evidence type="ECO:0000313" key="2">
    <source>
        <dbReference type="Proteomes" id="UP000326759"/>
    </source>
</evidence>
<proteinExistence type="predicted"/>
<comment type="caution">
    <text evidence="1">The sequence shown here is derived from an EMBL/GenBank/DDBJ whole genome shotgun (WGS) entry which is preliminary data.</text>
</comment>
<evidence type="ECO:0000313" key="1">
    <source>
        <dbReference type="EMBL" id="KAB7507212.1"/>
    </source>
</evidence>
<protein>
    <submittedName>
        <fullName evidence="1">Uncharacterized protein</fullName>
    </submittedName>
</protein>
<sequence>MLWTKQWSLKNDDPKALIPDLTGSVPSGTSSPYSSVQTFVDHSTAFPSSVAVSSTGTDGLFESMAMSQATSNHVYSTPLATTLGNNGVAMADYTYSSPYTQYTASYPAYGYGTGSLLSK</sequence>
<organism evidence="1 2">
    <name type="scientific">Armadillidium nasatum</name>
    <dbReference type="NCBI Taxonomy" id="96803"/>
    <lineage>
        <taxon>Eukaryota</taxon>
        <taxon>Metazoa</taxon>
        <taxon>Ecdysozoa</taxon>
        <taxon>Arthropoda</taxon>
        <taxon>Crustacea</taxon>
        <taxon>Multicrustacea</taxon>
        <taxon>Malacostraca</taxon>
        <taxon>Eumalacostraca</taxon>
        <taxon>Peracarida</taxon>
        <taxon>Isopoda</taxon>
        <taxon>Oniscidea</taxon>
        <taxon>Crinocheta</taxon>
        <taxon>Armadillidiidae</taxon>
        <taxon>Armadillidium</taxon>
    </lineage>
</organism>
<dbReference type="EMBL" id="SEYY01000449">
    <property type="protein sequence ID" value="KAB7507212.1"/>
    <property type="molecule type" value="Genomic_DNA"/>
</dbReference>
<keyword evidence="2" id="KW-1185">Reference proteome</keyword>
<gene>
    <name evidence="1" type="ORF">Anas_00561</name>
</gene>
<dbReference type="OrthoDB" id="3225452at2759"/>
<dbReference type="Proteomes" id="UP000326759">
    <property type="component" value="Unassembled WGS sequence"/>
</dbReference>
<accession>A0A5N5TM49</accession>
<name>A0A5N5TM49_9CRUS</name>
<dbReference type="AlphaFoldDB" id="A0A5N5TM49"/>